<name>A0AAD8H055_9APIA</name>
<organism evidence="3 4">
    <name type="scientific">Heracleum sosnowskyi</name>
    <dbReference type="NCBI Taxonomy" id="360622"/>
    <lineage>
        <taxon>Eukaryota</taxon>
        <taxon>Viridiplantae</taxon>
        <taxon>Streptophyta</taxon>
        <taxon>Embryophyta</taxon>
        <taxon>Tracheophyta</taxon>
        <taxon>Spermatophyta</taxon>
        <taxon>Magnoliopsida</taxon>
        <taxon>eudicotyledons</taxon>
        <taxon>Gunneridae</taxon>
        <taxon>Pentapetalae</taxon>
        <taxon>asterids</taxon>
        <taxon>campanulids</taxon>
        <taxon>Apiales</taxon>
        <taxon>Apiaceae</taxon>
        <taxon>Apioideae</taxon>
        <taxon>apioid superclade</taxon>
        <taxon>Tordylieae</taxon>
        <taxon>Tordyliinae</taxon>
        <taxon>Heracleum</taxon>
    </lineage>
</organism>
<feature type="region of interest" description="Disordered" evidence="1">
    <location>
        <begin position="38"/>
        <end position="108"/>
    </location>
</feature>
<feature type="compositionally biased region" description="Polar residues" evidence="1">
    <location>
        <begin position="45"/>
        <end position="56"/>
    </location>
</feature>
<feature type="compositionally biased region" description="Basic and acidic residues" evidence="1">
    <location>
        <begin position="186"/>
        <end position="203"/>
    </location>
</feature>
<feature type="compositionally biased region" description="Polar residues" evidence="1">
    <location>
        <begin position="153"/>
        <end position="164"/>
    </location>
</feature>
<feature type="compositionally biased region" description="Polar residues" evidence="1">
    <location>
        <begin position="174"/>
        <end position="185"/>
    </location>
</feature>
<feature type="region of interest" description="Disordered" evidence="1">
    <location>
        <begin position="467"/>
        <end position="550"/>
    </location>
</feature>
<feature type="transmembrane region" description="Helical" evidence="2">
    <location>
        <begin position="12"/>
        <end position="31"/>
    </location>
</feature>
<dbReference type="EMBL" id="JAUIZM010000011">
    <property type="protein sequence ID" value="KAK1358490.1"/>
    <property type="molecule type" value="Genomic_DNA"/>
</dbReference>
<protein>
    <submittedName>
        <fullName evidence="3">GBF-interacting protein</fullName>
    </submittedName>
</protein>
<dbReference type="PANTHER" id="PTHR47070">
    <property type="entry name" value="HYDROXYPROLINE-RICH GLYCOPROTEIN-LIKE"/>
    <property type="match status" value="1"/>
</dbReference>
<keyword evidence="2" id="KW-0472">Membrane</keyword>
<feature type="compositionally biased region" description="Polar residues" evidence="1">
    <location>
        <begin position="467"/>
        <end position="482"/>
    </location>
</feature>
<proteinExistence type="predicted"/>
<feature type="region of interest" description="Disordered" evidence="1">
    <location>
        <begin position="286"/>
        <end position="325"/>
    </location>
</feature>
<feature type="region of interest" description="Disordered" evidence="1">
    <location>
        <begin position="342"/>
        <end position="404"/>
    </location>
</feature>
<feature type="compositionally biased region" description="Basic and acidic residues" evidence="1">
    <location>
        <begin position="214"/>
        <end position="230"/>
    </location>
</feature>
<feature type="region of interest" description="Disordered" evidence="1">
    <location>
        <begin position="120"/>
        <end position="266"/>
    </location>
</feature>
<accession>A0AAD8H055</accession>
<feature type="compositionally biased region" description="Polar residues" evidence="1">
    <location>
        <begin position="342"/>
        <end position="362"/>
    </location>
</feature>
<reference evidence="3" key="1">
    <citation type="submission" date="2023-02" db="EMBL/GenBank/DDBJ databases">
        <title>Genome of toxic invasive species Heracleum sosnowskyi carries increased number of genes despite the absence of recent whole-genome duplications.</title>
        <authorList>
            <person name="Schelkunov M."/>
            <person name="Shtratnikova V."/>
            <person name="Makarenko M."/>
            <person name="Klepikova A."/>
            <person name="Omelchenko D."/>
            <person name="Novikova G."/>
            <person name="Obukhova E."/>
            <person name="Bogdanov V."/>
            <person name="Penin A."/>
            <person name="Logacheva M."/>
        </authorList>
    </citation>
    <scope>NUCLEOTIDE SEQUENCE</scope>
    <source>
        <strain evidence="3">Hsosn_3</strain>
        <tissue evidence="3">Leaf</tissue>
    </source>
</reference>
<feature type="compositionally biased region" description="Low complexity" evidence="1">
    <location>
        <begin position="288"/>
        <end position="303"/>
    </location>
</feature>
<evidence type="ECO:0000256" key="1">
    <source>
        <dbReference type="SAM" id="MobiDB-lite"/>
    </source>
</evidence>
<feature type="compositionally biased region" description="Low complexity" evidence="1">
    <location>
        <begin position="526"/>
        <end position="536"/>
    </location>
</feature>
<gene>
    <name evidence="3" type="ORF">POM88_051746</name>
</gene>
<dbReference type="AlphaFoldDB" id="A0AAD8H055"/>
<reference evidence="3" key="2">
    <citation type="submission" date="2023-05" db="EMBL/GenBank/DDBJ databases">
        <authorList>
            <person name="Schelkunov M.I."/>
        </authorList>
    </citation>
    <scope>NUCLEOTIDE SEQUENCE</scope>
    <source>
        <strain evidence="3">Hsosn_3</strain>
        <tissue evidence="3">Leaf</tissue>
    </source>
</reference>
<feature type="compositionally biased region" description="Polar residues" evidence="1">
    <location>
        <begin position="383"/>
        <end position="404"/>
    </location>
</feature>
<keyword evidence="2" id="KW-1133">Transmembrane helix</keyword>
<comment type="caution">
    <text evidence="3">The sequence shown here is derived from an EMBL/GenBank/DDBJ whole genome shotgun (WGS) entry which is preliminary data.</text>
</comment>
<feature type="compositionally biased region" description="Polar residues" evidence="1">
    <location>
        <begin position="82"/>
        <end position="93"/>
    </location>
</feature>
<keyword evidence="2" id="KW-0812">Transmembrane</keyword>
<keyword evidence="4" id="KW-1185">Reference proteome</keyword>
<feature type="compositionally biased region" description="Polar residues" evidence="1">
    <location>
        <begin position="493"/>
        <end position="503"/>
    </location>
</feature>
<dbReference type="Proteomes" id="UP001237642">
    <property type="component" value="Unassembled WGS sequence"/>
</dbReference>
<evidence type="ECO:0000313" key="3">
    <source>
        <dbReference type="EMBL" id="KAK1358490.1"/>
    </source>
</evidence>
<feature type="compositionally biased region" description="Polar residues" evidence="1">
    <location>
        <begin position="312"/>
        <end position="325"/>
    </location>
</feature>
<feature type="compositionally biased region" description="Low complexity" evidence="1">
    <location>
        <begin position="249"/>
        <end position="262"/>
    </location>
</feature>
<sequence length="840" mass="91297">MSPIVVCYLIKMYSFSSFIDFAFIFLYLDPFHEVKRKRDKRKEVSTNIVHTASQPNKHTEPLNQAPLHSAHSDSNIRRGRPIQNSVNQGNLHNAHSDRNIRRGPFRNSLPDARVIREFRVVKDNRTNQNPKSEIKPPVQCQVPSKELEVQHFPESSSTTNSIKQKQPVGRHSSKSSNGITESQPRQSRDVKSYDKKELPENRRVPVANDNQPMETKRANDPQLTESKKTNDPQPNSATSPNNSVAGVYSSSSDPVHVPSPDSRPAANIGAIKREVGAVGARRLTTDISGKASSPQSGSSSNSHLGRDGRSSAAISKSSQPTQTSVHVTAVTNISVTRPFVNNQHVNRQHQSVGHQKASSQFNKEWKPKSSKKQSASPGVIGTPSKSASPPANMSKNSEVESTQLQDNLSRVNISENQNVIIAPHIRVSTTDRYRVTFGSMGTEFEPSINSGLESSIMDAAELTASVSNVTPESSADESSGSKQVELVDERASSPASAAVSEQQLTERKESSSPQDLDYVDVRLVRESSPSYPSSESQQHQDHPPPTLPIFSAYDPQTVYDSYFRSTADETARVQSLQFPHESINSHTVNSISSSVAMVQQPQLAQMYPQVHVSHYANLMPYRQFISPVYVPPMAVPAGYSSNPAYPHPSNGSSYLMMPGPGGSSHLPASGLKYGMQQFKPVPTGSPTGFGNFTSPNGYAINASGVGSATGLEDSSRLKYKDGNLYVPNPQAETSEIWMNPRDLPSMQSGSYYNMAGQAPHGTYMPSHSSHASFNAAAQSSHMQFPGMYHTPQPAGMPSPHHLSPAMGGNVGVGVAAGGPATQVNAYQQPQLGHMNWTGNF</sequence>
<feature type="compositionally biased region" description="Polar residues" evidence="1">
    <location>
        <begin position="231"/>
        <end position="244"/>
    </location>
</feature>
<evidence type="ECO:0000256" key="2">
    <source>
        <dbReference type="SAM" id="Phobius"/>
    </source>
</evidence>
<evidence type="ECO:0000313" key="4">
    <source>
        <dbReference type="Proteomes" id="UP001237642"/>
    </source>
</evidence>
<dbReference type="PANTHER" id="PTHR47070:SF2">
    <property type="entry name" value="OS06G0206100 PROTEIN"/>
    <property type="match status" value="1"/>
</dbReference>